<protein>
    <submittedName>
        <fullName evidence="1">(African queen) hypothetical protein</fullName>
    </submittedName>
</protein>
<accession>A0A8J2W8P6</accession>
<gene>
    <name evidence="1" type="ORF">DCHRY22_LOCUS10917</name>
</gene>
<name>A0A8J2W8P6_9NEOP</name>
<evidence type="ECO:0000313" key="1">
    <source>
        <dbReference type="EMBL" id="CAG9574673.1"/>
    </source>
</evidence>
<keyword evidence="2" id="KW-1185">Reference proteome</keyword>
<organism evidence="1 2">
    <name type="scientific">Danaus chrysippus</name>
    <name type="common">African queen</name>
    <dbReference type="NCBI Taxonomy" id="151541"/>
    <lineage>
        <taxon>Eukaryota</taxon>
        <taxon>Metazoa</taxon>
        <taxon>Ecdysozoa</taxon>
        <taxon>Arthropoda</taxon>
        <taxon>Hexapoda</taxon>
        <taxon>Insecta</taxon>
        <taxon>Pterygota</taxon>
        <taxon>Neoptera</taxon>
        <taxon>Endopterygota</taxon>
        <taxon>Lepidoptera</taxon>
        <taxon>Glossata</taxon>
        <taxon>Ditrysia</taxon>
        <taxon>Papilionoidea</taxon>
        <taxon>Nymphalidae</taxon>
        <taxon>Danainae</taxon>
        <taxon>Danaini</taxon>
        <taxon>Danaina</taxon>
        <taxon>Danaus</taxon>
        <taxon>Anosia</taxon>
    </lineage>
</organism>
<evidence type="ECO:0000313" key="2">
    <source>
        <dbReference type="Proteomes" id="UP000789524"/>
    </source>
</evidence>
<dbReference type="EMBL" id="CAKASE010000073">
    <property type="protein sequence ID" value="CAG9574673.1"/>
    <property type="molecule type" value="Genomic_DNA"/>
</dbReference>
<dbReference type="Proteomes" id="UP000789524">
    <property type="component" value="Unassembled WGS sequence"/>
</dbReference>
<sequence length="74" mass="8166">MASGDLERAKSLQEQLKKAVEAFTAEGPWVPALKAGMEIVTGIRFGPPALPQRPISEAARKRIEEKLRILKLIN</sequence>
<comment type="caution">
    <text evidence="1">The sequence shown here is derived from an EMBL/GenBank/DDBJ whole genome shotgun (WGS) entry which is preliminary data.</text>
</comment>
<dbReference type="SUPFAM" id="SSF51569">
    <property type="entry name" value="Aldolase"/>
    <property type="match status" value="1"/>
</dbReference>
<proteinExistence type="predicted"/>
<dbReference type="InterPro" id="IPR013785">
    <property type="entry name" value="Aldolase_TIM"/>
</dbReference>
<reference evidence="1" key="1">
    <citation type="submission" date="2021-09" db="EMBL/GenBank/DDBJ databases">
        <authorList>
            <person name="Martin H S."/>
        </authorList>
    </citation>
    <scope>NUCLEOTIDE SEQUENCE</scope>
</reference>
<dbReference type="OrthoDB" id="191315at2759"/>
<dbReference type="AlphaFoldDB" id="A0A8J2W8P6"/>
<dbReference type="Gene3D" id="3.20.20.70">
    <property type="entry name" value="Aldolase class I"/>
    <property type="match status" value="1"/>
</dbReference>